<proteinExistence type="predicted"/>
<dbReference type="InterPro" id="IPR008972">
    <property type="entry name" value="Cupredoxin"/>
</dbReference>
<dbReference type="SUPFAM" id="SSF49503">
    <property type="entry name" value="Cupredoxins"/>
    <property type="match status" value="1"/>
</dbReference>
<reference evidence="3" key="1">
    <citation type="submission" date="2023-03" db="EMBL/GenBank/DDBJ databases">
        <title>Chromosome-scale reference genome and RAD-based genetic map of yellow starthistle (Centaurea solstitialis) reveal putative structural variation and QTLs associated with invader traits.</title>
        <authorList>
            <person name="Reatini B."/>
            <person name="Cang F.A."/>
            <person name="Jiang Q."/>
            <person name="Mckibben M.T.W."/>
            <person name="Barker M.S."/>
            <person name="Rieseberg L.H."/>
            <person name="Dlugosch K.M."/>
        </authorList>
    </citation>
    <scope>NUCLEOTIDE SEQUENCE</scope>
    <source>
        <strain evidence="3">CAN-66</strain>
        <tissue evidence="3">Leaf</tissue>
    </source>
</reference>
<dbReference type="PANTHER" id="PTHR34052">
    <property type="entry name" value="GLYCINE-RICH PROTEIN-LIKE"/>
    <property type="match status" value="1"/>
</dbReference>
<keyword evidence="4" id="KW-1185">Reference proteome</keyword>
<evidence type="ECO:0000313" key="3">
    <source>
        <dbReference type="EMBL" id="KAJ9546487.1"/>
    </source>
</evidence>
<feature type="signal peptide" evidence="1">
    <location>
        <begin position="1"/>
        <end position="24"/>
    </location>
</feature>
<evidence type="ECO:0000313" key="4">
    <source>
        <dbReference type="Proteomes" id="UP001172457"/>
    </source>
</evidence>
<dbReference type="PROSITE" id="PS51485">
    <property type="entry name" value="PHYTOCYANIN"/>
    <property type="match status" value="1"/>
</dbReference>
<keyword evidence="1" id="KW-0732">Signal</keyword>
<feature type="domain" description="Phytocyanin" evidence="2">
    <location>
        <begin position="56"/>
        <end position="161"/>
    </location>
</feature>
<organism evidence="3 4">
    <name type="scientific">Centaurea solstitialis</name>
    <name type="common">yellow star-thistle</name>
    <dbReference type="NCBI Taxonomy" id="347529"/>
    <lineage>
        <taxon>Eukaryota</taxon>
        <taxon>Viridiplantae</taxon>
        <taxon>Streptophyta</taxon>
        <taxon>Embryophyta</taxon>
        <taxon>Tracheophyta</taxon>
        <taxon>Spermatophyta</taxon>
        <taxon>Magnoliopsida</taxon>
        <taxon>eudicotyledons</taxon>
        <taxon>Gunneridae</taxon>
        <taxon>Pentapetalae</taxon>
        <taxon>asterids</taxon>
        <taxon>campanulids</taxon>
        <taxon>Asterales</taxon>
        <taxon>Asteraceae</taxon>
        <taxon>Carduoideae</taxon>
        <taxon>Cardueae</taxon>
        <taxon>Centaureinae</taxon>
        <taxon>Centaurea</taxon>
    </lineage>
</organism>
<protein>
    <recommendedName>
        <fullName evidence="2">Phytocyanin domain-containing protein</fullName>
    </recommendedName>
</protein>
<dbReference type="Gene3D" id="2.60.40.420">
    <property type="entry name" value="Cupredoxins - blue copper proteins"/>
    <property type="match status" value="1"/>
</dbReference>
<dbReference type="PANTHER" id="PTHR34052:SF1">
    <property type="entry name" value="OS06G0216700 PROTEIN"/>
    <property type="match status" value="1"/>
</dbReference>
<dbReference type="GO" id="GO:0009055">
    <property type="term" value="F:electron transfer activity"/>
    <property type="evidence" value="ECO:0007669"/>
    <property type="project" value="InterPro"/>
</dbReference>
<comment type="caution">
    <text evidence="3">The sequence shown here is derived from an EMBL/GenBank/DDBJ whole genome shotgun (WGS) entry which is preliminary data.</text>
</comment>
<accession>A0AA38W2G4</accession>
<sequence>MALNHLQLLLSLVLIASMLGMGMSNRDFQKGAQNWNFSFNYTNWPPRHPNPTQSSRRIIVGGSDNWRFGFNYTEWAKKNAPFFFNDTLVFKFDPPSNNNTHPHSVYLLPNLWSFIKCDLRWAKQLAKTTQGEGEGSSLCLKSGNHTTLLVVKATVFIVDQE</sequence>
<dbReference type="InterPro" id="IPR003245">
    <property type="entry name" value="Phytocyanin_dom"/>
</dbReference>
<name>A0AA38W2G4_9ASTR</name>
<evidence type="ECO:0000256" key="1">
    <source>
        <dbReference type="SAM" id="SignalP"/>
    </source>
</evidence>
<dbReference type="AlphaFoldDB" id="A0AA38W2G4"/>
<dbReference type="Proteomes" id="UP001172457">
    <property type="component" value="Chromosome 5"/>
</dbReference>
<evidence type="ECO:0000259" key="2">
    <source>
        <dbReference type="PROSITE" id="PS51485"/>
    </source>
</evidence>
<gene>
    <name evidence="3" type="ORF">OSB04_019030</name>
</gene>
<feature type="chain" id="PRO_5041407509" description="Phytocyanin domain-containing protein" evidence="1">
    <location>
        <begin position="25"/>
        <end position="161"/>
    </location>
</feature>
<dbReference type="EMBL" id="JARYMX010000005">
    <property type="protein sequence ID" value="KAJ9546487.1"/>
    <property type="molecule type" value="Genomic_DNA"/>
</dbReference>